<evidence type="ECO:0000256" key="1">
    <source>
        <dbReference type="SAM" id="MobiDB-lite"/>
    </source>
</evidence>
<protein>
    <submittedName>
        <fullName evidence="2">Uncharacterized protein</fullName>
    </submittedName>
</protein>
<evidence type="ECO:0000313" key="2">
    <source>
        <dbReference type="EMBL" id="KAG7167521.1"/>
    </source>
</evidence>
<feature type="region of interest" description="Disordered" evidence="1">
    <location>
        <begin position="1"/>
        <end position="28"/>
    </location>
</feature>
<dbReference type="AlphaFoldDB" id="A0A8J5K1A4"/>
<dbReference type="Proteomes" id="UP000747542">
    <property type="component" value="Unassembled WGS sequence"/>
</dbReference>
<name>A0A8J5K1A4_HOMAM</name>
<reference evidence="2" key="1">
    <citation type="journal article" date="2021" name="Sci. Adv.">
        <title>The American lobster genome reveals insights on longevity, neural, and immune adaptations.</title>
        <authorList>
            <person name="Polinski J.M."/>
            <person name="Zimin A.V."/>
            <person name="Clark K.F."/>
            <person name="Kohn A.B."/>
            <person name="Sadowski N."/>
            <person name="Timp W."/>
            <person name="Ptitsyn A."/>
            <person name="Khanna P."/>
            <person name="Romanova D.Y."/>
            <person name="Williams P."/>
            <person name="Greenwood S.J."/>
            <person name="Moroz L.L."/>
            <person name="Walt D.R."/>
            <person name="Bodnar A.G."/>
        </authorList>
    </citation>
    <scope>NUCLEOTIDE SEQUENCE</scope>
    <source>
        <strain evidence="2">GMGI-L3</strain>
    </source>
</reference>
<dbReference type="EMBL" id="JAHLQT010021643">
    <property type="protein sequence ID" value="KAG7167521.1"/>
    <property type="molecule type" value="Genomic_DNA"/>
</dbReference>
<keyword evidence="3" id="KW-1185">Reference proteome</keyword>
<sequence length="176" mass="19988">MFRLKKQQGVMRRMTPPSSLHHAPADDGRSRLSSAFVFVAPPSPTDSRRHTTTQTMCPKFMPTLHVTDSHLLVATQALDTGTHLMPTTQVFNAHLLPTTQAPNTNLPSIRRSWSMYHVENQELATALLPLHHHPLKASKYGFRTVPHRRLTKIYDNYEEMFPDPTKPPPPKSFSEC</sequence>
<proteinExistence type="predicted"/>
<organism evidence="2 3">
    <name type="scientific">Homarus americanus</name>
    <name type="common">American lobster</name>
    <dbReference type="NCBI Taxonomy" id="6706"/>
    <lineage>
        <taxon>Eukaryota</taxon>
        <taxon>Metazoa</taxon>
        <taxon>Ecdysozoa</taxon>
        <taxon>Arthropoda</taxon>
        <taxon>Crustacea</taxon>
        <taxon>Multicrustacea</taxon>
        <taxon>Malacostraca</taxon>
        <taxon>Eumalacostraca</taxon>
        <taxon>Eucarida</taxon>
        <taxon>Decapoda</taxon>
        <taxon>Pleocyemata</taxon>
        <taxon>Astacidea</taxon>
        <taxon>Nephropoidea</taxon>
        <taxon>Nephropidae</taxon>
        <taxon>Homarus</taxon>
    </lineage>
</organism>
<comment type="caution">
    <text evidence="2">The sequence shown here is derived from an EMBL/GenBank/DDBJ whole genome shotgun (WGS) entry which is preliminary data.</text>
</comment>
<accession>A0A8J5K1A4</accession>
<gene>
    <name evidence="2" type="ORF">Hamer_G012987</name>
</gene>
<evidence type="ECO:0000313" key="3">
    <source>
        <dbReference type="Proteomes" id="UP000747542"/>
    </source>
</evidence>